<dbReference type="Proteomes" id="UP001057402">
    <property type="component" value="Chromosome 2"/>
</dbReference>
<reference evidence="2" key="1">
    <citation type="journal article" date="2023" name="Front. Plant Sci.">
        <title>Chromosomal-level genome assembly of Melastoma candidum provides insights into trichome evolution.</title>
        <authorList>
            <person name="Zhong Y."/>
            <person name="Wu W."/>
            <person name="Sun C."/>
            <person name="Zou P."/>
            <person name="Liu Y."/>
            <person name="Dai S."/>
            <person name="Zhou R."/>
        </authorList>
    </citation>
    <scope>NUCLEOTIDE SEQUENCE [LARGE SCALE GENOMIC DNA]</scope>
</reference>
<proteinExistence type="predicted"/>
<dbReference type="EMBL" id="CM042881">
    <property type="protein sequence ID" value="KAI4384921.1"/>
    <property type="molecule type" value="Genomic_DNA"/>
</dbReference>
<keyword evidence="2" id="KW-1185">Reference proteome</keyword>
<accession>A0ACB9S4B8</accession>
<gene>
    <name evidence="1" type="ORF">MLD38_003005</name>
</gene>
<comment type="caution">
    <text evidence="1">The sequence shown here is derived from an EMBL/GenBank/DDBJ whole genome shotgun (WGS) entry which is preliminary data.</text>
</comment>
<sequence>MSSTSSSSEGDAEYFDRGNGSGSRTVDVPGSGSGVGDLEDPSSSRRRRRRQDGNNDVWPEPFLESLAAQVAIDASRTFGRLAAAPSLVNVFQVCSTWRAVSRSELLWARLSQQVWARNRLTQQTWHDEYIYWHQTSTNFRIGRSMHSTLQFDPLEVNDNPDGLICRCLALSELHLACGFADGTVRLFDLTSLDHLGTYQPHHLGGLGLHPRAVSGIILSDSRLVFATLDGDVHVVPIGVAGQLRRAHTGDVVNDGALVDFTGCSHWWVGLYAGVPGRAFHIWDDNSEEVVFIGGSLTDPESLMGWRMLTELTQFVGHVRVNDQETAVACTNTRVVQIDLRNHGVVIGEQRYRRGVIVTATDVNNEAYIIVDTRGIATVRRLVTSEQVCRFRVSGAAQGRAIGCMNSGYAVISAGGTIGTWEVHHGEALYSFGDGLGEVLAIIADDRYIVASLNDATIHLWDFSAAQ</sequence>
<organism evidence="1 2">
    <name type="scientific">Melastoma candidum</name>
    <dbReference type="NCBI Taxonomy" id="119954"/>
    <lineage>
        <taxon>Eukaryota</taxon>
        <taxon>Viridiplantae</taxon>
        <taxon>Streptophyta</taxon>
        <taxon>Embryophyta</taxon>
        <taxon>Tracheophyta</taxon>
        <taxon>Spermatophyta</taxon>
        <taxon>Magnoliopsida</taxon>
        <taxon>eudicotyledons</taxon>
        <taxon>Gunneridae</taxon>
        <taxon>Pentapetalae</taxon>
        <taxon>rosids</taxon>
        <taxon>malvids</taxon>
        <taxon>Myrtales</taxon>
        <taxon>Melastomataceae</taxon>
        <taxon>Melastomatoideae</taxon>
        <taxon>Melastomateae</taxon>
        <taxon>Melastoma</taxon>
    </lineage>
</organism>
<evidence type="ECO:0000313" key="1">
    <source>
        <dbReference type="EMBL" id="KAI4384921.1"/>
    </source>
</evidence>
<evidence type="ECO:0000313" key="2">
    <source>
        <dbReference type="Proteomes" id="UP001057402"/>
    </source>
</evidence>
<protein>
    <submittedName>
        <fullName evidence="1">Uncharacterized protein</fullName>
    </submittedName>
</protein>
<name>A0ACB9S4B8_9MYRT</name>